<comment type="caution">
    <text evidence="3">The sequence shown here is derived from an EMBL/GenBank/DDBJ whole genome shotgun (WGS) entry which is preliminary data.</text>
</comment>
<dbReference type="Pfam" id="PF14479">
    <property type="entry name" value="HeLo"/>
    <property type="match status" value="1"/>
</dbReference>
<evidence type="ECO:0000256" key="1">
    <source>
        <dbReference type="SAM" id="MobiDB-lite"/>
    </source>
</evidence>
<dbReference type="RefSeq" id="XP_070864972.1">
    <property type="nucleotide sequence ID" value="XM_071012214.1"/>
</dbReference>
<sequence length="666" mass="74414">MEIAAGIISLVWDVFDNTIGVFKFVTALVDMPHEYEQYRLQLVIEYNRVLAWGKAVGLLDVPDGSLAATLGTDGVELAAILARIQRLLSDFRDLHSRHGNELQPTSLARPPKGADPGNDADAGTKESVPTDVDILKGISTLAVSYEANKDQRRRLRGHLKGFFRHAKDIVTHPARVWWVAVDKEAFEDLLKDLHALTERLHELTRNYRARQLDDITAKTHREMILVRNDVGDLKAMLGAVSHLVSTAGGLPSPDYLGYRALQDLTRLKKLSLVSDSILSQILGDPALGIGHSRDILHLKVRQYTEADLLNAFEWNEPDVENPESLPRPRGILRQGTPANDPNDHVKMEDAIPVWIEWKALGDAPAGSARDREAVLRTVALAEMLAQPKPAALRAPECVGVFDDRAVSGADRLAWIFRMPPRSNAGTRITTLHALLGDPKFCPPLSRRVAMASALCDTMLHLHAINWLHKGVFSENVVFHLNDSRRHMSSPGDLPYDPEKPVLSGFEYSRPDGTKTTARDTDTAWDLYRWPGIQRQRPTERNSKKTYDLYGLGLVLLEIAHWKRLHRLVGLHESVTLEQSTKVRDWLLGIRAGAPFERQSLPNPLDELRNLVGDRYWRAVSRCLWAHGERGFGVDEGADQSNDSDVGLALHEAFTQFVLEGLHAIVL</sequence>
<dbReference type="EMBL" id="JAZGUE010000005">
    <property type="protein sequence ID" value="KAL2266245.1"/>
    <property type="molecule type" value="Genomic_DNA"/>
</dbReference>
<feature type="region of interest" description="Disordered" evidence="1">
    <location>
        <begin position="100"/>
        <end position="126"/>
    </location>
</feature>
<dbReference type="InterPro" id="IPR038305">
    <property type="entry name" value="HeLo_sf"/>
</dbReference>
<dbReference type="Proteomes" id="UP001600064">
    <property type="component" value="Unassembled WGS sequence"/>
</dbReference>
<dbReference type="GeneID" id="98126858"/>
<keyword evidence="4" id="KW-1185">Reference proteome</keyword>
<dbReference type="Gene3D" id="1.10.510.10">
    <property type="entry name" value="Transferase(Phosphotransferase) domain 1"/>
    <property type="match status" value="1"/>
</dbReference>
<reference evidence="3 4" key="1">
    <citation type="journal article" date="2024" name="Commun. Biol.">
        <title>Comparative genomic analysis of thermophilic fungi reveals convergent evolutionary adaptations and gene losses.</title>
        <authorList>
            <person name="Steindorff A.S."/>
            <person name="Aguilar-Pontes M.V."/>
            <person name="Robinson A.J."/>
            <person name="Andreopoulos B."/>
            <person name="LaButti K."/>
            <person name="Kuo A."/>
            <person name="Mondo S."/>
            <person name="Riley R."/>
            <person name="Otillar R."/>
            <person name="Haridas S."/>
            <person name="Lipzen A."/>
            <person name="Grimwood J."/>
            <person name="Schmutz J."/>
            <person name="Clum A."/>
            <person name="Reid I.D."/>
            <person name="Moisan M.C."/>
            <person name="Butler G."/>
            <person name="Nguyen T.T.M."/>
            <person name="Dewar K."/>
            <person name="Conant G."/>
            <person name="Drula E."/>
            <person name="Henrissat B."/>
            <person name="Hansel C."/>
            <person name="Singer S."/>
            <person name="Hutchinson M.I."/>
            <person name="de Vries R.P."/>
            <person name="Natvig D.O."/>
            <person name="Powell A.J."/>
            <person name="Tsang A."/>
            <person name="Grigoriev I.V."/>
        </authorList>
    </citation>
    <scope>NUCLEOTIDE SEQUENCE [LARGE SCALE GENOMIC DNA]</scope>
    <source>
        <strain evidence="3 4">ATCC 22073</strain>
    </source>
</reference>
<dbReference type="PANTHER" id="PTHR37542:SF1">
    <property type="entry name" value="PRION-INHIBITION AND PROPAGATION HELO DOMAIN-CONTAINING PROTEIN"/>
    <property type="match status" value="1"/>
</dbReference>
<feature type="domain" description="Prion-inhibition and propagation HeLo" evidence="2">
    <location>
        <begin position="3"/>
        <end position="235"/>
    </location>
</feature>
<dbReference type="PANTHER" id="PTHR37542">
    <property type="entry name" value="HELO DOMAIN-CONTAINING PROTEIN-RELATED"/>
    <property type="match status" value="1"/>
</dbReference>
<name>A0ABR4D7A6_9PEZI</name>
<dbReference type="InterPro" id="IPR029498">
    <property type="entry name" value="HeLo_dom"/>
</dbReference>
<dbReference type="Gene3D" id="1.20.120.1020">
    <property type="entry name" value="Prion-inhibition and propagation, HeLo domain"/>
    <property type="match status" value="1"/>
</dbReference>
<dbReference type="InterPro" id="IPR011009">
    <property type="entry name" value="Kinase-like_dom_sf"/>
</dbReference>
<accession>A0ABR4D7A6</accession>
<proteinExistence type="predicted"/>
<evidence type="ECO:0000313" key="4">
    <source>
        <dbReference type="Proteomes" id="UP001600064"/>
    </source>
</evidence>
<evidence type="ECO:0000313" key="3">
    <source>
        <dbReference type="EMBL" id="KAL2266245.1"/>
    </source>
</evidence>
<feature type="region of interest" description="Disordered" evidence="1">
    <location>
        <begin position="319"/>
        <end position="344"/>
    </location>
</feature>
<dbReference type="SUPFAM" id="SSF56112">
    <property type="entry name" value="Protein kinase-like (PK-like)"/>
    <property type="match status" value="1"/>
</dbReference>
<protein>
    <recommendedName>
        <fullName evidence="2">Prion-inhibition and propagation HeLo domain-containing protein</fullName>
    </recommendedName>
</protein>
<evidence type="ECO:0000259" key="2">
    <source>
        <dbReference type="Pfam" id="PF14479"/>
    </source>
</evidence>
<organism evidence="3 4">
    <name type="scientific">Remersonia thermophila</name>
    <dbReference type="NCBI Taxonomy" id="72144"/>
    <lineage>
        <taxon>Eukaryota</taxon>
        <taxon>Fungi</taxon>
        <taxon>Dikarya</taxon>
        <taxon>Ascomycota</taxon>
        <taxon>Pezizomycotina</taxon>
        <taxon>Sordariomycetes</taxon>
        <taxon>Sordariomycetidae</taxon>
        <taxon>Sordariales</taxon>
        <taxon>Sordariales incertae sedis</taxon>
        <taxon>Remersonia</taxon>
    </lineage>
</organism>
<gene>
    <name evidence="3" type="ORF">VTJ83DRAFT_5597</name>
</gene>